<dbReference type="Pfam" id="PF01190">
    <property type="entry name" value="Pollen_Ole_e_1"/>
    <property type="match status" value="1"/>
</dbReference>
<keyword evidence="3" id="KW-1133">Transmembrane helix</keyword>
<organism evidence="4 5">
    <name type="scientific">Eucalyptus globulus</name>
    <name type="common">Tasmanian blue gum</name>
    <dbReference type="NCBI Taxonomy" id="34317"/>
    <lineage>
        <taxon>Eukaryota</taxon>
        <taxon>Viridiplantae</taxon>
        <taxon>Streptophyta</taxon>
        <taxon>Embryophyta</taxon>
        <taxon>Tracheophyta</taxon>
        <taxon>Spermatophyta</taxon>
        <taxon>Magnoliopsida</taxon>
        <taxon>eudicotyledons</taxon>
        <taxon>Gunneridae</taxon>
        <taxon>Pentapetalae</taxon>
        <taxon>rosids</taxon>
        <taxon>malvids</taxon>
        <taxon>Myrtales</taxon>
        <taxon>Myrtaceae</taxon>
        <taxon>Myrtoideae</taxon>
        <taxon>Eucalypteae</taxon>
        <taxon>Eucalyptus</taxon>
    </lineage>
</organism>
<proteinExistence type="inferred from homology"/>
<reference evidence="4 5" key="1">
    <citation type="submission" date="2024-11" db="EMBL/GenBank/DDBJ databases">
        <title>Chromosome-level genome assembly of Eucalyptus globulus Labill. provides insights into its genome evolution.</title>
        <authorList>
            <person name="Li X."/>
        </authorList>
    </citation>
    <scope>NUCLEOTIDE SEQUENCE [LARGE SCALE GENOMIC DNA]</scope>
    <source>
        <strain evidence="4">CL2024</strain>
        <tissue evidence="4">Fresh tender leaves</tissue>
    </source>
</reference>
<feature type="transmembrane region" description="Helical" evidence="3">
    <location>
        <begin position="25"/>
        <end position="48"/>
    </location>
</feature>
<keyword evidence="3" id="KW-0812">Transmembrane</keyword>
<evidence type="ECO:0000256" key="1">
    <source>
        <dbReference type="ARBA" id="ARBA00010049"/>
    </source>
</evidence>
<comment type="similarity">
    <text evidence="1">Belongs to the Ole e I family.</text>
</comment>
<name>A0ABD3JL49_EUCGL</name>
<dbReference type="Proteomes" id="UP001634007">
    <property type="component" value="Unassembled WGS sequence"/>
</dbReference>
<protein>
    <submittedName>
        <fullName evidence="4">Uncharacterized protein</fullName>
    </submittedName>
</protein>
<comment type="caution">
    <text evidence="4">The sequence shown here is derived from an EMBL/GenBank/DDBJ whole genome shotgun (WGS) entry which is preliminary data.</text>
</comment>
<evidence type="ECO:0000256" key="2">
    <source>
        <dbReference type="ARBA" id="ARBA00023157"/>
    </source>
</evidence>
<gene>
    <name evidence="4" type="ORF">ACJRO7_033367</name>
</gene>
<sequence length="215" mass="23307">MRSIILKIQPLFLASPPLGTKSSCFFCFSLYLSLSLSIDLWGLAITVLRPSMGRSMLVVLMLGACVMLPCLVSASNSGRRSFYIQGSVYCDTCRFGFETPASTHIEGAAVRVECKDSTGTQLDYSIDTVTDSNGKWEVTVEDDHDDQLCSAVLVSSPKAGCQTVDPGRSKATLILTRSNGAISSRHYANSMGCLTDQPLAECANLRTYYQLDSDV</sequence>
<dbReference type="AlphaFoldDB" id="A0ABD3JL49"/>
<evidence type="ECO:0000313" key="5">
    <source>
        <dbReference type="Proteomes" id="UP001634007"/>
    </source>
</evidence>
<evidence type="ECO:0000313" key="4">
    <source>
        <dbReference type="EMBL" id="KAL3728776.1"/>
    </source>
</evidence>
<dbReference type="InterPro" id="IPR006040">
    <property type="entry name" value="Allergen_Ole_e_I_CS"/>
</dbReference>
<feature type="transmembrane region" description="Helical" evidence="3">
    <location>
        <begin position="54"/>
        <end position="74"/>
    </location>
</feature>
<dbReference type="InterPro" id="IPR006041">
    <property type="entry name" value="Pollen_Ole_e1_allergen"/>
</dbReference>
<keyword evidence="3" id="KW-0472">Membrane</keyword>
<dbReference type="PANTHER" id="PTHR31614:SF5">
    <property type="entry name" value="ALLERGEN-LIKE PROTEIN BRSN20"/>
    <property type="match status" value="1"/>
</dbReference>
<dbReference type="PANTHER" id="PTHR31614">
    <property type="entry name" value="PROTEIN DOWNSTREAM OF FLC-RELATED"/>
    <property type="match status" value="1"/>
</dbReference>
<keyword evidence="5" id="KW-1185">Reference proteome</keyword>
<keyword evidence="2" id="KW-1015">Disulfide bond</keyword>
<evidence type="ECO:0000256" key="3">
    <source>
        <dbReference type="SAM" id="Phobius"/>
    </source>
</evidence>
<dbReference type="EMBL" id="JBJKBG010000008">
    <property type="protein sequence ID" value="KAL3728776.1"/>
    <property type="molecule type" value="Genomic_DNA"/>
</dbReference>
<accession>A0ABD3JL49</accession>
<dbReference type="PROSITE" id="PS00925">
    <property type="entry name" value="OLEEI"/>
    <property type="match status" value="1"/>
</dbReference>